<dbReference type="AlphaFoldDB" id="X1AEY1"/>
<reference evidence="1" key="1">
    <citation type="journal article" date="2014" name="Front. Microbiol.">
        <title>High frequency of phylogenetically diverse reductive dehalogenase-homologous genes in deep subseafloor sedimentary metagenomes.</title>
        <authorList>
            <person name="Kawai M."/>
            <person name="Futagami T."/>
            <person name="Toyoda A."/>
            <person name="Takaki Y."/>
            <person name="Nishi S."/>
            <person name="Hori S."/>
            <person name="Arai W."/>
            <person name="Tsubouchi T."/>
            <person name="Morono Y."/>
            <person name="Uchiyama I."/>
            <person name="Ito T."/>
            <person name="Fujiyama A."/>
            <person name="Inagaki F."/>
            <person name="Takami H."/>
        </authorList>
    </citation>
    <scope>NUCLEOTIDE SEQUENCE</scope>
    <source>
        <strain evidence="1">Expedition CK06-06</strain>
    </source>
</reference>
<accession>X1AEY1</accession>
<dbReference type="EMBL" id="BART01016394">
    <property type="protein sequence ID" value="GAG81140.1"/>
    <property type="molecule type" value="Genomic_DNA"/>
</dbReference>
<evidence type="ECO:0000313" key="1">
    <source>
        <dbReference type="EMBL" id="GAG81140.1"/>
    </source>
</evidence>
<sequence>MMNYLIYENFILFSGKEIHKRHNRIENFIKGKGMLCDAHEMAHILEHELTTETIQKIIKASELKEKGRPLINFLLPFGTIVGLNLPNCKVWTKLISIGMFPGQKIHIIERNSTNFLIEVKNSRVAMDKILVNGIFLIP</sequence>
<proteinExistence type="predicted"/>
<name>X1AEY1_9ZZZZ</name>
<gene>
    <name evidence="1" type="ORF">S01H4_31540</name>
</gene>
<protein>
    <submittedName>
        <fullName evidence="1">Uncharacterized protein</fullName>
    </submittedName>
</protein>
<organism evidence="1">
    <name type="scientific">marine sediment metagenome</name>
    <dbReference type="NCBI Taxonomy" id="412755"/>
    <lineage>
        <taxon>unclassified sequences</taxon>
        <taxon>metagenomes</taxon>
        <taxon>ecological metagenomes</taxon>
    </lineage>
</organism>
<comment type="caution">
    <text evidence="1">The sequence shown here is derived from an EMBL/GenBank/DDBJ whole genome shotgun (WGS) entry which is preliminary data.</text>
</comment>